<evidence type="ECO:0000256" key="2">
    <source>
        <dbReference type="ARBA" id="ARBA00022741"/>
    </source>
</evidence>
<sequence>MDLNQFSTPLPNNITVHHLELHNLSVREQRPIIEFEYVGDEDGNDFTLTVFGPERVGLLADLTDYLESISLGVKQANIYSFPNGAVMDQFIVTDPNNLLNDDETLKSIHDTLVKIIGTDGASLSRRARLRLHFDNHTPQSKDSLYNYALLRHRVPISLLAPRVAPRSSAFSKRTWSNIALTEMVEEQRHEEQIQRRNSEAVTANFVEHAISSLEKGDYLYYYASDTRYRYRFHISSDRTYLCWGDARAVRLSTYAGVLFGPKSAVFQDLGPRLVDPEWLCFSLVSNPSAHSATQVDTVDLVCVSVDQLHRWLLGLQSLCNPDNQQLLHRVTLDDIVRFRVIYKLRAHAHARGLTVRRYILKRVAEAGRRRSSADANRAQLDEARNLEAELARLQKALIDYARRETLLNTSLRDFQVSWEIDAKDVELLHPIGQGAFSEMWKGVWHSTPVAVKKLNTRTVTEGIINHQEHRSHAEHSGYVPTDIAMQHVEQMERADISPEDRILLRDFRLEVSMLNKLRHPNIVLFLGACTVPPQLLILTEFCHGGSLFAALRKRSWRRCLSLQDLRQVARQIARGMRYLHTCHVIHRDLKSQNMLLDRPVEDGCPVLKVADFGLSRQFMGIGTVSGSVAGVMTSETGTYRWMAPEMIRHEPYNEKVDIYSFGVVMWEMFSCEIPFAGMTPIQAAFAVADKHLRPKAESEYARQVVIPTAWRALIAQCWHKDSHQRPRFNEILQVLDEMETCTEDEVPKSLSLSSGRVLNVSTDRRKEIRNPQGRAAVEPSPAATVDKKETENPNDLRHVKTGLQHSGSAPNLRHVLKHEV</sequence>
<dbReference type="Gene3D" id="3.30.200.20">
    <property type="entry name" value="Phosphorylase Kinase, domain 1"/>
    <property type="match status" value="2"/>
</dbReference>
<dbReference type="Gene3D" id="1.10.510.10">
    <property type="entry name" value="Transferase(Phosphotransferase) domain 1"/>
    <property type="match status" value="1"/>
</dbReference>
<accession>A0A2V3ISP2</accession>
<dbReference type="InterPro" id="IPR051681">
    <property type="entry name" value="Ser/Thr_Kinases-Pseudokinases"/>
</dbReference>
<name>A0A2V3ISP2_9FLOR</name>
<keyword evidence="4" id="KW-0067">ATP-binding</keyword>
<evidence type="ECO:0000313" key="9">
    <source>
        <dbReference type="EMBL" id="PXF44767.1"/>
    </source>
</evidence>
<comment type="caution">
    <text evidence="9">The sequence shown here is derived from an EMBL/GenBank/DDBJ whole genome shotgun (WGS) entry which is preliminary data.</text>
</comment>
<dbReference type="GO" id="GO:0005524">
    <property type="term" value="F:ATP binding"/>
    <property type="evidence" value="ECO:0007669"/>
    <property type="project" value="UniProtKB-KW"/>
</dbReference>
<gene>
    <name evidence="9" type="ORF">BWQ96_05437</name>
</gene>
<evidence type="ECO:0000313" key="10">
    <source>
        <dbReference type="Proteomes" id="UP000247409"/>
    </source>
</evidence>
<dbReference type="SMART" id="SM00220">
    <property type="entry name" value="S_TKc"/>
    <property type="match status" value="1"/>
</dbReference>
<keyword evidence="5" id="KW-0175">Coiled coil</keyword>
<dbReference type="InterPro" id="IPR001245">
    <property type="entry name" value="Ser-Thr/Tyr_kinase_cat_dom"/>
</dbReference>
<dbReference type="PANTHER" id="PTHR44329:SF288">
    <property type="entry name" value="MITOGEN-ACTIVATED PROTEIN KINASE KINASE KINASE 20"/>
    <property type="match status" value="1"/>
</dbReference>
<protein>
    <submittedName>
        <fullName evidence="9">Serine/threonine-protein kinase STY8</fullName>
    </submittedName>
</protein>
<dbReference type="CDD" id="cd13999">
    <property type="entry name" value="STKc_MAP3K-like"/>
    <property type="match status" value="1"/>
</dbReference>
<dbReference type="Gene3D" id="2.30.29.30">
    <property type="entry name" value="Pleckstrin-homology domain (PH domain)/Phosphotyrosine-binding domain (PTB)"/>
    <property type="match status" value="1"/>
</dbReference>
<proteinExistence type="predicted"/>
<feature type="domain" description="Protein kinase" evidence="7">
    <location>
        <begin position="425"/>
        <end position="739"/>
    </location>
</feature>
<evidence type="ECO:0000256" key="3">
    <source>
        <dbReference type="ARBA" id="ARBA00022777"/>
    </source>
</evidence>
<dbReference type="STRING" id="448386.A0A2V3ISP2"/>
<dbReference type="InterPro" id="IPR008271">
    <property type="entry name" value="Ser/Thr_kinase_AS"/>
</dbReference>
<reference evidence="9 10" key="1">
    <citation type="journal article" date="2018" name="Mol. Biol. Evol.">
        <title>Analysis of the draft genome of the red seaweed Gracilariopsis chorda provides insights into genome size evolution in Rhodophyta.</title>
        <authorList>
            <person name="Lee J."/>
            <person name="Yang E.C."/>
            <person name="Graf L."/>
            <person name="Yang J.H."/>
            <person name="Qiu H."/>
            <person name="Zel Zion U."/>
            <person name="Chan C.X."/>
            <person name="Stephens T.G."/>
            <person name="Weber A.P.M."/>
            <person name="Boo G.H."/>
            <person name="Boo S.M."/>
            <person name="Kim K.M."/>
            <person name="Shin Y."/>
            <person name="Jung M."/>
            <person name="Lee S.J."/>
            <person name="Yim H.S."/>
            <person name="Lee J.H."/>
            <person name="Bhattacharya D."/>
            <person name="Yoon H.S."/>
        </authorList>
    </citation>
    <scope>NUCLEOTIDE SEQUENCE [LARGE SCALE GENOMIC DNA]</scope>
    <source>
        <strain evidence="9 10">SKKU-2015</strain>
        <tissue evidence="9">Whole body</tissue>
    </source>
</reference>
<evidence type="ECO:0000259" key="7">
    <source>
        <dbReference type="PROSITE" id="PS50011"/>
    </source>
</evidence>
<keyword evidence="3 9" id="KW-0418">Kinase</keyword>
<dbReference type="PROSITE" id="PS00108">
    <property type="entry name" value="PROTEIN_KINASE_ST"/>
    <property type="match status" value="1"/>
</dbReference>
<feature type="compositionally biased region" description="Basic and acidic residues" evidence="6">
    <location>
        <begin position="785"/>
        <end position="798"/>
    </location>
</feature>
<dbReference type="CDD" id="cd04873">
    <property type="entry name" value="ACT_UUR-ACR-like"/>
    <property type="match status" value="1"/>
</dbReference>
<dbReference type="InterPro" id="IPR002912">
    <property type="entry name" value="ACT_dom"/>
</dbReference>
<dbReference type="Pfam" id="PF07714">
    <property type="entry name" value="PK_Tyr_Ser-Thr"/>
    <property type="match status" value="1"/>
</dbReference>
<dbReference type="OrthoDB" id="4062651at2759"/>
<dbReference type="InterPro" id="IPR000719">
    <property type="entry name" value="Prot_kinase_dom"/>
</dbReference>
<evidence type="ECO:0000256" key="4">
    <source>
        <dbReference type="ARBA" id="ARBA00022840"/>
    </source>
</evidence>
<feature type="region of interest" description="Disordered" evidence="6">
    <location>
        <begin position="763"/>
        <end position="812"/>
    </location>
</feature>
<keyword evidence="2" id="KW-0547">Nucleotide-binding</keyword>
<dbReference type="SUPFAM" id="SSF56112">
    <property type="entry name" value="Protein kinase-like (PK-like)"/>
    <property type="match status" value="1"/>
</dbReference>
<dbReference type="InterPro" id="IPR011993">
    <property type="entry name" value="PH-like_dom_sf"/>
</dbReference>
<dbReference type="AlphaFoldDB" id="A0A2V3ISP2"/>
<dbReference type="Proteomes" id="UP000247409">
    <property type="component" value="Unassembled WGS sequence"/>
</dbReference>
<feature type="coiled-coil region" evidence="5">
    <location>
        <begin position="376"/>
        <end position="403"/>
    </location>
</feature>
<dbReference type="GO" id="GO:0004674">
    <property type="term" value="F:protein serine/threonine kinase activity"/>
    <property type="evidence" value="ECO:0007669"/>
    <property type="project" value="TreeGrafter"/>
</dbReference>
<dbReference type="PROSITE" id="PS50011">
    <property type="entry name" value="PROTEIN_KINASE_DOM"/>
    <property type="match status" value="1"/>
</dbReference>
<dbReference type="SUPFAM" id="SSF55021">
    <property type="entry name" value="ACT-like"/>
    <property type="match status" value="1"/>
</dbReference>
<dbReference type="InterPro" id="IPR011009">
    <property type="entry name" value="Kinase-like_dom_sf"/>
</dbReference>
<evidence type="ECO:0000256" key="1">
    <source>
        <dbReference type="ARBA" id="ARBA00022679"/>
    </source>
</evidence>
<keyword evidence="1" id="KW-0808">Transferase</keyword>
<dbReference type="EMBL" id="NBIV01000081">
    <property type="protein sequence ID" value="PXF44767.1"/>
    <property type="molecule type" value="Genomic_DNA"/>
</dbReference>
<keyword evidence="10" id="KW-1185">Reference proteome</keyword>
<evidence type="ECO:0000256" key="6">
    <source>
        <dbReference type="SAM" id="MobiDB-lite"/>
    </source>
</evidence>
<evidence type="ECO:0000259" key="8">
    <source>
        <dbReference type="PROSITE" id="PS51671"/>
    </source>
</evidence>
<organism evidence="9 10">
    <name type="scientific">Gracilariopsis chorda</name>
    <dbReference type="NCBI Taxonomy" id="448386"/>
    <lineage>
        <taxon>Eukaryota</taxon>
        <taxon>Rhodophyta</taxon>
        <taxon>Florideophyceae</taxon>
        <taxon>Rhodymeniophycidae</taxon>
        <taxon>Gracilariales</taxon>
        <taxon>Gracilariaceae</taxon>
        <taxon>Gracilariopsis</taxon>
    </lineage>
</organism>
<feature type="domain" description="ACT" evidence="8">
    <location>
        <begin position="47"/>
        <end position="126"/>
    </location>
</feature>
<dbReference type="PROSITE" id="PS51671">
    <property type="entry name" value="ACT"/>
    <property type="match status" value="1"/>
</dbReference>
<dbReference type="InterPro" id="IPR045865">
    <property type="entry name" value="ACT-like_dom_sf"/>
</dbReference>
<dbReference type="PANTHER" id="PTHR44329">
    <property type="entry name" value="SERINE/THREONINE-PROTEIN KINASE TNNI3K-RELATED"/>
    <property type="match status" value="1"/>
</dbReference>
<evidence type="ECO:0000256" key="5">
    <source>
        <dbReference type="SAM" id="Coils"/>
    </source>
</evidence>